<gene>
    <name evidence="1" type="ORF">BK660_10340</name>
</gene>
<evidence type="ECO:0008006" key="3">
    <source>
        <dbReference type="Google" id="ProtNLM"/>
    </source>
</evidence>
<dbReference type="Proteomes" id="UP000285636">
    <property type="component" value="Unassembled WGS sequence"/>
</dbReference>
<dbReference type="AlphaFoldDB" id="A0A423I966"/>
<evidence type="ECO:0000313" key="1">
    <source>
        <dbReference type="EMBL" id="RON21965.1"/>
    </source>
</evidence>
<organism evidence="1 2">
    <name type="scientific">Pseudomonas brassicacearum</name>
    <dbReference type="NCBI Taxonomy" id="930166"/>
    <lineage>
        <taxon>Bacteria</taxon>
        <taxon>Pseudomonadati</taxon>
        <taxon>Pseudomonadota</taxon>
        <taxon>Gammaproteobacteria</taxon>
        <taxon>Pseudomonadales</taxon>
        <taxon>Pseudomonadaceae</taxon>
        <taxon>Pseudomonas</taxon>
    </lineage>
</organism>
<dbReference type="EMBL" id="MOBK01000004">
    <property type="protein sequence ID" value="RON21965.1"/>
    <property type="molecule type" value="Genomic_DNA"/>
</dbReference>
<sequence>MGAAMNPPSMSEAKTPASRRKGRLQLLLILLGVIGPMILATGMYKLQFWVPEGRSYHGELIGNGQTRADLGVQAQEDRWQMLVTAPKDCSVDCQQLVYLARQIQIGLGRDASRASHALAAAQPLTADYDAKLTREYPQLQRYPMDLTTFSAFNKKAGAGDKTAPQLWIIDPHGNLVLRYDPTVKGKDLLNDLRHLLKLSNIG</sequence>
<reference evidence="1 2" key="1">
    <citation type="submission" date="2016-10" db="EMBL/GenBank/DDBJ databases">
        <title>Comparative genome analysis of multiple Pseudomonas spp. focuses on biocontrol and plant growth promoting traits.</title>
        <authorList>
            <person name="Tao X.-Y."/>
            <person name="Taylor C.G."/>
        </authorList>
    </citation>
    <scope>NUCLEOTIDE SEQUENCE [LARGE SCALE GENOMIC DNA]</scope>
    <source>
        <strain evidence="1 2">38D7</strain>
    </source>
</reference>
<comment type="caution">
    <text evidence="1">The sequence shown here is derived from an EMBL/GenBank/DDBJ whole genome shotgun (WGS) entry which is preliminary data.</text>
</comment>
<accession>A0A423I966</accession>
<proteinExistence type="predicted"/>
<protein>
    <recommendedName>
        <fullName evidence="3">Transmembrane protein</fullName>
    </recommendedName>
</protein>
<name>A0A423I966_9PSED</name>
<evidence type="ECO:0000313" key="2">
    <source>
        <dbReference type="Proteomes" id="UP000285636"/>
    </source>
</evidence>
<dbReference type="RefSeq" id="WP_123433295.1">
    <property type="nucleotide sequence ID" value="NZ_MOBK01000004.1"/>
</dbReference>